<dbReference type="GO" id="GO:0005886">
    <property type="term" value="C:plasma membrane"/>
    <property type="evidence" value="ECO:0007669"/>
    <property type="project" value="TreeGrafter"/>
</dbReference>
<accession>A0A7J7CJB7</accession>
<feature type="region of interest" description="Disordered" evidence="6">
    <location>
        <begin position="181"/>
        <end position="238"/>
    </location>
</feature>
<dbReference type="GO" id="GO:0031201">
    <property type="term" value="C:SNARE complex"/>
    <property type="evidence" value="ECO:0007669"/>
    <property type="project" value="InterPro"/>
</dbReference>
<keyword evidence="3" id="KW-0813">Transport</keyword>
<comment type="subcellular location">
    <subcellularLocation>
        <location evidence="1">Membrane</location>
    </subcellularLocation>
</comment>
<protein>
    <submittedName>
        <fullName evidence="8">SNAP25 ous protein SNAP33</fullName>
    </submittedName>
</protein>
<dbReference type="GO" id="GO:0016192">
    <property type="term" value="P:vesicle-mediated transport"/>
    <property type="evidence" value="ECO:0007669"/>
    <property type="project" value="UniProtKB-ARBA"/>
</dbReference>
<gene>
    <name evidence="8" type="ORF">HS088_TW16G00571</name>
</gene>
<evidence type="ECO:0000259" key="7">
    <source>
        <dbReference type="PROSITE" id="PS50192"/>
    </source>
</evidence>
<proteinExistence type="inferred from homology"/>
<dbReference type="CDD" id="cd15861">
    <property type="entry name" value="SNARE_SNAP25N_23N_29N_SEC9N"/>
    <property type="match status" value="1"/>
</dbReference>
<dbReference type="GO" id="GO:0015031">
    <property type="term" value="P:protein transport"/>
    <property type="evidence" value="ECO:0007669"/>
    <property type="project" value="UniProtKB-KW"/>
</dbReference>
<sequence>MFSSKKSPIKVAKPGSAKPGYHVSSHTNPFDSDDELDNKQAIKPSRKKSSEPTLVAPNLSSNPFDDDMHKVNSSSSSYSLASAGKNSYKNDFSDSGGLENQSVQELENYAVYRAEETTKTVNNLLKIAGDIREDATKTLVTLHHQGEQITRTHNVAIELDHDLSRGEKLLGSLGGMFSKTWKPKKTRPITGPIITKDDHPPRRTANDLQERERLGLNSAPKARSNVRTSSPESTGALQKVEVEKAKQDDALADLSNCLDELKDMAIDMRSEIEWQNGALEPVHVDVEEINSRMKGANQRGQRLLGK</sequence>
<feature type="domain" description="T-SNARE coiled-coil homology" evidence="7">
    <location>
        <begin position="241"/>
        <end position="303"/>
    </location>
</feature>
<evidence type="ECO:0000256" key="4">
    <source>
        <dbReference type="ARBA" id="ARBA00022927"/>
    </source>
</evidence>
<dbReference type="PROSITE" id="PS50192">
    <property type="entry name" value="T_SNARE"/>
    <property type="match status" value="1"/>
</dbReference>
<keyword evidence="4" id="KW-0653">Protein transport</keyword>
<dbReference type="PANTHER" id="PTHR19305:SF9">
    <property type="entry name" value="SYNAPTOSOMAL-ASSOCIATED PROTEIN 29"/>
    <property type="match status" value="1"/>
</dbReference>
<dbReference type="CDD" id="cd15841">
    <property type="entry name" value="SNARE_Qc"/>
    <property type="match status" value="1"/>
</dbReference>
<reference evidence="8 9" key="1">
    <citation type="journal article" date="2020" name="Nat. Commun.">
        <title>Genome of Tripterygium wilfordii and identification of cytochrome P450 involved in triptolide biosynthesis.</title>
        <authorList>
            <person name="Tu L."/>
            <person name="Su P."/>
            <person name="Zhang Z."/>
            <person name="Gao L."/>
            <person name="Wang J."/>
            <person name="Hu T."/>
            <person name="Zhou J."/>
            <person name="Zhang Y."/>
            <person name="Zhao Y."/>
            <person name="Liu Y."/>
            <person name="Song Y."/>
            <person name="Tong Y."/>
            <person name="Lu Y."/>
            <person name="Yang J."/>
            <person name="Xu C."/>
            <person name="Jia M."/>
            <person name="Peters R.J."/>
            <person name="Huang L."/>
            <person name="Gao W."/>
        </authorList>
    </citation>
    <scope>NUCLEOTIDE SEQUENCE [LARGE SCALE GENOMIC DNA]</scope>
    <source>
        <strain evidence="9">cv. XIE 37</strain>
        <tissue evidence="8">Leaf</tissue>
    </source>
</reference>
<keyword evidence="9" id="KW-1185">Reference proteome</keyword>
<dbReference type="Proteomes" id="UP000593562">
    <property type="component" value="Unassembled WGS sequence"/>
</dbReference>
<feature type="region of interest" description="Disordered" evidence="6">
    <location>
        <begin position="1"/>
        <end position="84"/>
    </location>
</feature>
<evidence type="ECO:0000256" key="2">
    <source>
        <dbReference type="ARBA" id="ARBA00009480"/>
    </source>
</evidence>
<dbReference type="OrthoDB" id="19261at2759"/>
<dbReference type="FunFam" id="1.20.5.110:FF:000031">
    <property type="entry name" value="SNAP25 homologous protein SNAP33"/>
    <property type="match status" value="1"/>
</dbReference>
<dbReference type="SUPFAM" id="SSF58038">
    <property type="entry name" value="SNARE fusion complex"/>
    <property type="match status" value="2"/>
</dbReference>
<dbReference type="GO" id="GO:0005484">
    <property type="term" value="F:SNAP receptor activity"/>
    <property type="evidence" value="ECO:0007669"/>
    <property type="project" value="InterPro"/>
</dbReference>
<organism evidence="8 9">
    <name type="scientific">Tripterygium wilfordii</name>
    <name type="common">Thunder God vine</name>
    <dbReference type="NCBI Taxonomy" id="458696"/>
    <lineage>
        <taxon>Eukaryota</taxon>
        <taxon>Viridiplantae</taxon>
        <taxon>Streptophyta</taxon>
        <taxon>Embryophyta</taxon>
        <taxon>Tracheophyta</taxon>
        <taxon>Spermatophyta</taxon>
        <taxon>Magnoliopsida</taxon>
        <taxon>eudicotyledons</taxon>
        <taxon>Gunneridae</taxon>
        <taxon>Pentapetalae</taxon>
        <taxon>rosids</taxon>
        <taxon>fabids</taxon>
        <taxon>Celastrales</taxon>
        <taxon>Celastraceae</taxon>
        <taxon>Tripterygium</taxon>
    </lineage>
</organism>
<dbReference type="AlphaFoldDB" id="A0A7J7CJB7"/>
<dbReference type="FunCoup" id="A0A7J7CJB7">
    <property type="interactions" value="1801"/>
</dbReference>
<dbReference type="InterPro" id="IPR044766">
    <property type="entry name" value="NPSN/SNAP25-like_N_SNARE"/>
</dbReference>
<keyword evidence="5" id="KW-0472">Membrane</keyword>
<evidence type="ECO:0000313" key="9">
    <source>
        <dbReference type="Proteomes" id="UP000593562"/>
    </source>
</evidence>
<evidence type="ECO:0000256" key="3">
    <source>
        <dbReference type="ARBA" id="ARBA00022448"/>
    </source>
</evidence>
<evidence type="ECO:0000256" key="5">
    <source>
        <dbReference type="ARBA" id="ARBA00023136"/>
    </source>
</evidence>
<evidence type="ECO:0000313" key="8">
    <source>
        <dbReference type="EMBL" id="KAF5734129.1"/>
    </source>
</evidence>
<comment type="caution">
    <text evidence="8">The sequence shown here is derived from an EMBL/GenBank/DDBJ whole genome shotgun (WGS) entry which is preliminary data.</text>
</comment>
<evidence type="ECO:0000256" key="6">
    <source>
        <dbReference type="SAM" id="MobiDB-lite"/>
    </source>
</evidence>
<dbReference type="EMBL" id="JAAARO010000016">
    <property type="protein sequence ID" value="KAF5734129.1"/>
    <property type="molecule type" value="Genomic_DNA"/>
</dbReference>
<feature type="compositionally biased region" description="Polar residues" evidence="6">
    <location>
        <begin position="225"/>
        <end position="236"/>
    </location>
</feature>
<dbReference type="SMART" id="SM00397">
    <property type="entry name" value="t_SNARE"/>
    <property type="match status" value="2"/>
</dbReference>
<feature type="compositionally biased region" description="Basic and acidic residues" evidence="6">
    <location>
        <begin position="195"/>
        <end position="214"/>
    </location>
</feature>
<dbReference type="InParanoid" id="A0A7J7CJB7"/>
<name>A0A7J7CJB7_TRIWF</name>
<evidence type="ECO:0000256" key="1">
    <source>
        <dbReference type="ARBA" id="ARBA00004370"/>
    </source>
</evidence>
<dbReference type="InterPro" id="IPR000727">
    <property type="entry name" value="T_SNARE_dom"/>
</dbReference>
<feature type="compositionally biased region" description="Low complexity" evidence="6">
    <location>
        <begin position="73"/>
        <end position="83"/>
    </location>
</feature>
<dbReference type="PANTHER" id="PTHR19305">
    <property type="entry name" value="SYNAPTOSOMAL ASSOCIATED PROTEIN"/>
    <property type="match status" value="1"/>
</dbReference>
<comment type="similarity">
    <text evidence="2">Belongs to the SNAP-25 family.</text>
</comment>
<dbReference type="Gene3D" id="1.20.5.110">
    <property type="match status" value="2"/>
</dbReference>